<keyword evidence="3 5" id="KW-0808">Transferase</keyword>
<evidence type="ECO:0000313" key="6">
    <source>
        <dbReference type="Proteomes" id="UP000095591"/>
    </source>
</evidence>
<dbReference type="SUPFAM" id="SSF53448">
    <property type="entry name" value="Nucleotide-diphospho-sugar transferases"/>
    <property type="match status" value="1"/>
</dbReference>
<gene>
    <name evidence="5" type="primary">wbbL_1</name>
    <name evidence="5" type="ORF">ERS852429_00665</name>
</gene>
<sequence length="307" mass="35146">MAKKVSIITINYNGKDDTVDLIESFGRYETYPYEIIIIDNGSKNYGEHRVLSKYSPKPIVIRSDKNLGFAGGNNLGISYANGDYILFLNNDTIINQPILENLARALDNNPQIGCVSPKIACWPEKKQLQYAGSTPMSPVTLRNENIGFGQTDTRQFNKSRYTAFAHGAAMMIRTTDIKKFGMMPEFYFLYYEELDWCVQIRRAGLKIWYEATSTVYHKESMSVGKQSPLQVYYHTRNRLLFAKRSIDKRDERIYAYIYQTLVAFPKRLSIYLVKGKFRLIGALGKGLINGLIAINKDMNYGKELSSH</sequence>
<proteinExistence type="inferred from homology"/>
<keyword evidence="2 5" id="KW-0328">Glycosyltransferase</keyword>
<comment type="similarity">
    <text evidence="1">Belongs to the glycosyltransferase 2 family.</text>
</comment>
<dbReference type="InterPro" id="IPR001173">
    <property type="entry name" value="Glyco_trans_2-like"/>
</dbReference>
<evidence type="ECO:0000256" key="1">
    <source>
        <dbReference type="ARBA" id="ARBA00006739"/>
    </source>
</evidence>
<dbReference type="EMBL" id="CYXP01000001">
    <property type="protein sequence ID" value="CUM80663.1"/>
    <property type="molecule type" value="Genomic_DNA"/>
</dbReference>
<dbReference type="Gene3D" id="3.90.550.10">
    <property type="entry name" value="Spore Coat Polysaccharide Biosynthesis Protein SpsA, Chain A"/>
    <property type="match status" value="1"/>
</dbReference>
<dbReference type="InterPro" id="IPR029044">
    <property type="entry name" value="Nucleotide-diphossugar_trans"/>
</dbReference>
<protein>
    <submittedName>
        <fullName evidence="5">dTDP-Rha:alpha-D-GlcNAc-pyrophosphate polyprenol, alpha-3-L-rhamnosyltransferase</fullName>
        <ecNumber evidence="5">2.4.-.-</ecNumber>
    </submittedName>
</protein>
<accession>A0A173RRP3</accession>
<dbReference type="PANTHER" id="PTHR43179:SF12">
    <property type="entry name" value="GALACTOFURANOSYLTRANSFERASE GLFT2"/>
    <property type="match status" value="1"/>
</dbReference>
<dbReference type="Proteomes" id="UP000095591">
    <property type="component" value="Unassembled WGS sequence"/>
</dbReference>
<evidence type="ECO:0000259" key="4">
    <source>
        <dbReference type="Pfam" id="PF00535"/>
    </source>
</evidence>
<evidence type="ECO:0000313" key="5">
    <source>
        <dbReference type="EMBL" id="CUM80663.1"/>
    </source>
</evidence>
<name>A0A173RRP3_PARDI</name>
<dbReference type="EC" id="2.4.-.-" evidence="5"/>
<dbReference type="Pfam" id="PF00535">
    <property type="entry name" value="Glycos_transf_2"/>
    <property type="match status" value="1"/>
</dbReference>
<dbReference type="GO" id="GO:0016757">
    <property type="term" value="F:glycosyltransferase activity"/>
    <property type="evidence" value="ECO:0007669"/>
    <property type="project" value="UniProtKB-KW"/>
</dbReference>
<organism evidence="5 6">
    <name type="scientific">Parabacteroides distasonis</name>
    <dbReference type="NCBI Taxonomy" id="823"/>
    <lineage>
        <taxon>Bacteria</taxon>
        <taxon>Pseudomonadati</taxon>
        <taxon>Bacteroidota</taxon>
        <taxon>Bacteroidia</taxon>
        <taxon>Bacteroidales</taxon>
        <taxon>Tannerellaceae</taxon>
        <taxon>Parabacteroides</taxon>
    </lineage>
</organism>
<dbReference type="PANTHER" id="PTHR43179">
    <property type="entry name" value="RHAMNOSYLTRANSFERASE WBBL"/>
    <property type="match status" value="1"/>
</dbReference>
<reference evidence="5 6" key="1">
    <citation type="submission" date="2015-09" db="EMBL/GenBank/DDBJ databases">
        <authorList>
            <consortium name="Pathogen Informatics"/>
        </authorList>
    </citation>
    <scope>NUCLEOTIDE SEQUENCE [LARGE SCALE GENOMIC DNA]</scope>
    <source>
        <strain evidence="5 6">2789STDY5608872</strain>
    </source>
</reference>
<evidence type="ECO:0000256" key="2">
    <source>
        <dbReference type="ARBA" id="ARBA00022676"/>
    </source>
</evidence>
<feature type="domain" description="Glycosyltransferase 2-like" evidence="4">
    <location>
        <begin position="6"/>
        <end position="177"/>
    </location>
</feature>
<dbReference type="AlphaFoldDB" id="A0A173RRP3"/>
<dbReference type="RefSeq" id="WP_044545082.1">
    <property type="nucleotide sequence ID" value="NZ_CDRH01000148.1"/>
</dbReference>
<dbReference type="CDD" id="cd04186">
    <property type="entry name" value="GT_2_like_c"/>
    <property type="match status" value="1"/>
</dbReference>
<evidence type="ECO:0000256" key="3">
    <source>
        <dbReference type="ARBA" id="ARBA00022679"/>
    </source>
</evidence>